<gene>
    <name evidence="2" type="ORF">SAMN04487767_11153</name>
</gene>
<protein>
    <submittedName>
        <fullName evidence="2">Uncharacterized protein</fullName>
    </submittedName>
</protein>
<dbReference type="EMBL" id="FMZR01000011">
    <property type="protein sequence ID" value="SDD92165.1"/>
    <property type="molecule type" value="Genomic_DNA"/>
</dbReference>
<sequence length="74" mass="8773">MGFIKNLVTFGASGRIERKIEEFNQWKEEYEELYEEMERKRKETNSVLEEVVTSKVRAIKALKKIHKISKNLNG</sequence>
<keyword evidence="1" id="KW-0175">Coiled coil</keyword>
<feature type="coiled-coil region" evidence="1">
    <location>
        <begin position="16"/>
        <end position="50"/>
    </location>
</feature>
<proteinExistence type="predicted"/>
<organism evidence="2 3">
    <name type="scientific">Bacillus wiedmannii</name>
    <dbReference type="NCBI Taxonomy" id="1890302"/>
    <lineage>
        <taxon>Bacteria</taxon>
        <taxon>Bacillati</taxon>
        <taxon>Bacillota</taxon>
        <taxon>Bacilli</taxon>
        <taxon>Bacillales</taxon>
        <taxon>Bacillaceae</taxon>
        <taxon>Bacillus</taxon>
        <taxon>Bacillus cereus group</taxon>
    </lineage>
</organism>
<dbReference type="Proteomes" id="UP000183507">
    <property type="component" value="Unassembled WGS sequence"/>
</dbReference>
<accession>A0A1G6YR84</accession>
<dbReference type="AlphaFoldDB" id="A0A1G6YR84"/>
<evidence type="ECO:0000313" key="3">
    <source>
        <dbReference type="Proteomes" id="UP000183507"/>
    </source>
</evidence>
<dbReference type="RefSeq" id="WP_258957441.1">
    <property type="nucleotide sequence ID" value="NZ_FMZR01000011.1"/>
</dbReference>
<evidence type="ECO:0000313" key="2">
    <source>
        <dbReference type="EMBL" id="SDD92165.1"/>
    </source>
</evidence>
<evidence type="ECO:0000256" key="1">
    <source>
        <dbReference type="SAM" id="Coils"/>
    </source>
</evidence>
<name>A0A1G6YR84_9BACI</name>
<reference evidence="3" key="1">
    <citation type="submission" date="2016-10" db="EMBL/GenBank/DDBJ databases">
        <authorList>
            <person name="Varghese N."/>
        </authorList>
    </citation>
    <scope>NUCLEOTIDE SEQUENCE [LARGE SCALE GENOMIC DNA]</scope>
    <source>
        <strain evidence="3">KPR-7A</strain>
    </source>
</reference>